<feature type="transmembrane region" description="Helical" evidence="1">
    <location>
        <begin position="25"/>
        <end position="47"/>
    </location>
</feature>
<dbReference type="VEuPathDB" id="FungiDB:P175DRAFT_0320515"/>
<dbReference type="Proteomes" id="UP000244073">
    <property type="component" value="Unassembled WGS sequence"/>
</dbReference>
<keyword evidence="1" id="KW-1133">Transmembrane helix</keyword>
<accession>A0A2T5LQR0</accession>
<proteinExistence type="predicted"/>
<sequence>MDLKTSNASQLLGFDAQTYGQAASLYPIAVCMIPVHMCAFYAGLFRVPQKLSDALRTGPLEPVHLELQQIRWPLFKSQVLCSSILMPDYHCQIVSLSLKRPNFLRPQRCKNSFDCIEKK</sequence>
<gene>
    <name evidence="2" type="ORF">P175DRAFT_0320515</name>
</gene>
<evidence type="ECO:0000313" key="3">
    <source>
        <dbReference type="Proteomes" id="UP000244073"/>
    </source>
</evidence>
<reference evidence="2 3" key="1">
    <citation type="journal article" date="2018" name="Proc. Natl. Acad. Sci. U.S.A.">
        <title>Linking secondary metabolites to gene clusters through genome sequencing of six diverse Aspergillus species.</title>
        <authorList>
            <person name="Kaerboelling I."/>
            <person name="Vesth T.C."/>
            <person name="Frisvad J.C."/>
            <person name="Nybo J.L."/>
            <person name="Theobald S."/>
            <person name="Kuo A."/>
            <person name="Bowyer P."/>
            <person name="Matsuda Y."/>
            <person name="Mondo S."/>
            <person name="Lyhne E.K."/>
            <person name="Kogle M.E."/>
            <person name="Clum A."/>
            <person name="Lipzen A."/>
            <person name="Salamov A."/>
            <person name="Ngan C.Y."/>
            <person name="Daum C."/>
            <person name="Chiniquy J."/>
            <person name="Barry K."/>
            <person name="LaButti K."/>
            <person name="Haridas S."/>
            <person name="Simmons B.A."/>
            <person name="Magnuson J.K."/>
            <person name="Mortensen U.H."/>
            <person name="Larsen T.O."/>
            <person name="Grigoriev I.V."/>
            <person name="Baker S.E."/>
            <person name="Andersen M.R."/>
        </authorList>
    </citation>
    <scope>NUCLEOTIDE SEQUENCE [LARGE SCALE GENOMIC DNA]</scope>
    <source>
        <strain evidence="2 3">IBT 24754</strain>
    </source>
</reference>
<comment type="caution">
    <text evidence="2">The sequence shown here is derived from an EMBL/GenBank/DDBJ whole genome shotgun (WGS) entry which is preliminary data.</text>
</comment>
<evidence type="ECO:0000256" key="1">
    <source>
        <dbReference type="SAM" id="Phobius"/>
    </source>
</evidence>
<evidence type="ECO:0000313" key="2">
    <source>
        <dbReference type="EMBL" id="PTU18618.1"/>
    </source>
</evidence>
<name>A0A2T5LQR0_9EURO</name>
<organism evidence="2 3">
    <name type="scientific">Aspergillus ochraceoroseus IBT 24754</name>
    <dbReference type="NCBI Taxonomy" id="1392256"/>
    <lineage>
        <taxon>Eukaryota</taxon>
        <taxon>Fungi</taxon>
        <taxon>Dikarya</taxon>
        <taxon>Ascomycota</taxon>
        <taxon>Pezizomycotina</taxon>
        <taxon>Eurotiomycetes</taxon>
        <taxon>Eurotiomycetidae</taxon>
        <taxon>Eurotiales</taxon>
        <taxon>Aspergillaceae</taxon>
        <taxon>Aspergillus</taxon>
        <taxon>Aspergillus subgen. Nidulantes</taxon>
    </lineage>
</organism>
<protein>
    <submittedName>
        <fullName evidence="2">Uncharacterized protein</fullName>
    </submittedName>
</protein>
<dbReference type="EMBL" id="MSFN02000007">
    <property type="protein sequence ID" value="PTU18618.1"/>
    <property type="molecule type" value="Genomic_DNA"/>
</dbReference>
<keyword evidence="1" id="KW-0812">Transmembrane</keyword>
<dbReference type="RefSeq" id="XP_040750010.1">
    <property type="nucleotide sequence ID" value="XM_040892842.1"/>
</dbReference>
<keyword evidence="1" id="KW-0472">Membrane</keyword>
<dbReference type="GeneID" id="63809724"/>
<dbReference type="AlphaFoldDB" id="A0A2T5LQR0"/>